<accession>A0A0F9KQZ3</accession>
<proteinExistence type="predicted"/>
<protein>
    <submittedName>
        <fullName evidence="1">Uncharacterized protein</fullName>
    </submittedName>
</protein>
<organism evidence="1">
    <name type="scientific">marine sediment metagenome</name>
    <dbReference type="NCBI Taxonomy" id="412755"/>
    <lineage>
        <taxon>unclassified sequences</taxon>
        <taxon>metagenomes</taxon>
        <taxon>ecological metagenomes</taxon>
    </lineage>
</organism>
<gene>
    <name evidence="1" type="ORF">LCGC14_1297250</name>
</gene>
<sequence length="51" mass="5765">MTQEDIGNDQIWVKEFYDNVSEIIVTWHTMTGESASSRTKVSSSLRCKGQA</sequence>
<comment type="caution">
    <text evidence="1">The sequence shown here is derived from an EMBL/GenBank/DDBJ whole genome shotgun (WGS) entry which is preliminary data.</text>
</comment>
<reference evidence="1" key="1">
    <citation type="journal article" date="2015" name="Nature">
        <title>Complex archaea that bridge the gap between prokaryotes and eukaryotes.</title>
        <authorList>
            <person name="Spang A."/>
            <person name="Saw J.H."/>
            <person name="Jorgensen S.L."/>
            <person name="Zaremba-Niedzwiedzka K."/>
            <person name="Martijn J."/>
            <person name="Lind A.E."/>
            <person name="van Eijk R."/>
            <person name="Schleper C."/>
            <person name="Guy L."/>
            <person name="Ettema T.J."/>
        </authorList>
    </citation>
    <scope>NUCLEOTIDE SEQUENCE</scope>
</reference>
<dbReference type="AlphaFoldDB" id="A0A0F9KQZ3"/>
<evidence type="ECO:0000313" key="1">
    <source>
        <dbReference type="EMBL" id="KKM84634.1"/>
    </source>
</evidence>
<name>A0A0F9KQZ3_9ZZZZ</name>
<dbReference type="EMBL" id="LAZR01007535">
    <property type="protein sequence ID" value="KKM84634.1"/>
    <property type="molecule type" value="Genomic_DNA"/>
</dbReference>